<dbReference type="PANTHER" id="PTHR46300">
    <property type="entry name" value="P450, PUTATIVE (EUROFUNG)-RELATED-RELATED"/>
    <property type="match status" value="1"/>
</dbReference>
<comment type="pathway">
    <text evidence="2">Secondary metabolite biosynthesis.</text>
</comment>
<evidence type="ECO:0000256" key="5">
    <source>
        <dbReference type="ARBA" id="ARBA00022723"/>
    </source>
</evidence>
<gene>
    <name evidence="11" type="ORF">DFH07DRAFT_906925</name>
</gene>
<proteinExistence type="inferred from homology"/>
<dbReference type="GO" id="GO:0004497">
    <property type="term" value="F:monooxygenase activity"/>
    <property type="evidence" value="ECO:0007669"/>
    <property type="project" value="UniProtKB-KW"/>
</dbReference>
<feature type="binding site" description="axial binding residue" evidence="9">
    <location>
        <position position="380"/>
    </location>
    <ligand>
        <name>heme</name>
        <dbReference type="ChEBI" id="CHEBI:30413"/>
    </ligand>
    <ligandPart>
        <name>Fe</name>
        <dbReference type="ChEBI" id="CHEBI:18248"/>
    </ligandPart>
</feature>
<evidence type="ECO:0000256" key="4">
    <source>
        <dbReference type="ARBA" id="ARBA00022617"/>
    </source>
</evidence>
<dbReference type="Pfam" id="PF00067">
    <property type="entry name" value="p450"/>
    <property type="match status" value="1"/>
</dbReference>
<accession>A0AAD7MLQ1</accession>
<evidence type="ECO:0000256" key="9">
    <source>
        <dbReference type="PIRSR" id="PIRSR602401-1"/>
    </source>
</evidence>
<comment type="similarity">
    <text evidence="3 10">Belongs to the cytochrome P450 family.</text>
</comment>
<dbReference type="PROSITE" id="PS00086">
    <property type="entry name" value="CYTOCHROME_P450"/>
    <property type="match status" value="1"/>
</dbReference>
<evidence type="ECO:0000313" key="11">
    <source>
        <dbReference type="EMBL" id="KAJ7722449.1"/>
    </source>
</evidence>
<keyword evidence="7 9" id="KW-0408">Iron</keyword>
<dbReference type="GO" id="GO:0016705">
    <property type="term" value="F:oxidoreductase activity, acting on paired donors, with incorporation or reduction of molecular oxygen"/>
    <property type="evidence" value="ECO:0007669"/>
    <property type="project" value="InterPro"/>
</dbReference>
<dbReference type="CDD" id="cd11065">
    <property type="entry name" value="CYP64-like"/>
    <property type="match status" value="1"/>
</dbReference>
<dbReference type="GO" id="GO:0020037">
    <property type="term" value="F:heme binding"/>
    <property type="evidence" value="ECO:0007669"/>
    <property type="project" value="InterPro"/>
</dbReference>
<dbReference type="AlphaFoldDB" id="A0AAD7MLQ1"/>
<evidence type="ECO:0000256" key="8">
    <source>
        <dbReference type="ARBA" id="ARBA00023033"/>
    </source>
</evidence>
<protein>
    <submittedName>
        <fullName evidence="11">Cytochrome P450</fullName>
    </submittedName>
</protein>
<evidence type="ECO:0000256" key="1">
    <source>
        <dbReference type="ARBA" id="ARBA00001971"/>
    </source>
</evidence>
<dbReference type="PRINTS" id="PR00463">
    <property type="entry name" value="EP450I"/>
</dbReference>
<dbReference type="InterPro" id="IPR002401">
    <property type="entry name" value="Cyt_P450_E_grp-I"/>
</dbReference>
<dbReference type="InterPro" id="IPR036396">
    <property type="entry name" value="Cyt_P450_sf"/>
</dbReference>
<dbReference type="Gene3D" id="1.10.630.10">
    <property type="entry name" value="Cytochrome P450"/>
    <property type="match status" value="1"/>
</dbReference>
<keyword evidence="4 9" id="KW-0349">Heme</keyword>
<evidence type="ECO:0000256" key="3">
    <source>
        <dbReference type="ARBA" id="ARBA00010617"/>
    </source>
</evidence>
<dbReference type="InterPro" id="IPR050364">
    <property type="entry name" value="Cytochrome_P450_fung"/>
</dbReference>
<evidence type="ECO:0000313" key="12">
    <source>
        <dbReference type="Proteomes" id="UP001215280"/>
    </source>
</evidence>
<comment type="cofactor">
    <cofactor evidence="1 9">
        <name>heme</name>
        <dbReference type="ChEBI" id="CHEBI:30413"/>
    </cofactor>
</comment>
<sequence length="451" mass="49518">MQTTGFTTGLCAAQRCLLTLTPSTSTGSSYWRGANFSDRPVIPMGGELIGFKNALSMSQYGDRVRKERKLFHQLFGSQASVNQFAPLLTSEMHKLVQNILRNPDGVVDQIGRTTGGITLRIAYGYHVVDGPQQDPFLELFETAGYNFASATKPAAFLVDIIPALRYLPEGFPGGGFHTIARAWSKQLHETIDTGYNYVKTQLGLGSAEASFASTMIEENLHDDYLIKWAAASIQVGGADTSASQLEAFFLAMSLYPEVQDAAQKELDTVIGTDRLPEIADRAQLPYMTALCKEVFRWHVASPTGIPHRARADFMYDREGYTPLFIPKDSLIIPNIWKMTHDPDRYANPMAFDPTRFIPTAGKAAEQDPVRICFGFGRRICPGKILADTTVFMACSTILAVFNITKARENGVVVEPPVGQADGTVSHPLPFKCRAEPRNARALALIRSHGSG</sequence>
<dbReference type="InterPro" id="IPR017972">
    <property type="entry name" value="Cyt_P450_CS"/>
</dbReference>
<keyword evidence="5 9" id="KW-0479">Metal-binding</keyword>
<dbReference type="EMBL" id="JARJLG010000258">
    <property type="protein sequence ID" value="KAJ7722449.1"/>
    <property type="molecule type" value="Genomic_DNA"/>
</dbReference>
<keyword evidence="6 10" id="KW-0560">Oxidoreductase</keyword>
<dbReference type="PANTHER" id="PTHR46300:SF7">
    <property type="entry name" value="P450, PUTATIVE (EUROFUNG)-RELATED"/>
    <property type="match status" value="1"/>
</dbReference>
<evidence type="ECO:0000256" key="10">
    <source>
        <dbReference type="RuleBase" id="RU000461"/>
    </source>
</evidence>
<dbReference type="Proteomes" id="UP001215280">
    <property type="component" value="Unassembled WGS sequence"/>
</dbReference>
<dbReference type="GO" id="GO:0005506">
    <property type="term" value="F:iron ion binding"/>
    <property type="evidence" value="ECO:0007669"/>
    <property type="project" value="InterPro"/>
</dbReference>
<keyword evidence="8 10" id="KW-0503">Monooxygenase</keyword>
<dbReference type="InterPro" id="IPR001128">
    <property type="entry name" value="Cyt_P450"/>
</dbReference>
<reference evidence="11" key="1">
    <citation type="submission" date="2023-03" db="EMBL/GenBank/DDBJ databases">
        <title>Massive genome expansion in bonnet fungi (Mycena s.s.) driven by repeated elements and novel gene families across ecological guilds.</title>
        <authorList>
            <consortium name="Lawrence Berkeley National Laboratory"/>
            <person name="Harder C.B."/>
            <person name="Miyauchi S."/>
            <person name="Viragh M."/>
            <person name="Kuo A."/>
            <person name="Thoen E."/>
            <person name="Andreopoulos B."/>
            <person name="Lu D."/>
            <person name="Skrede I."/>
            <person name="Drula E."/>
            <person name="Henrissat B."/>
            <person name="Morin E."/>
            <person name="Kohler A."/>
            <person name="Barry K."/>
            <person name="LaButti K."/>
            <person name="Morin E."/>
            <person name="Salamov A."/>
            <person name="Lipzen A."/>
            <person name="Mereny Z."/>
            <person name="Hegedus B."/>
            <person name="Baldrian P."/>
            <person name="Stursova M."/>
            <person name="Weitz H."/>
            <person name="Taylor A."/>
            <person name="Grigoriev I.V."/>
            <person name="Nagy L.G."/>
            <person name="Martin F."/>
            <person name="Kauserud H."/>
        </authorList>
    </citation>
    <scope>NUCLEOTIDE SEQUENCE</scope>
    <source>
        <strain evidence="11">CBHHK188m</strain>
    </source>
</reference>
<organism evidence="11 12">
    <name type="scientific">Mycena maculata</name>
    <dbReference type="NCBI Taxonomy" id="230809"/>
    <lineage>
        <taxon>Eukaryota</taxon>
        <taxon>Fungi</taxon>
        <taxon>Dikarya</taxon>
        <taxon>Basidiomycota</taxon>
        <taxon>Agaricomycotina</taxon>
        <taxon>Agaricomycetes</taxon>
        <taxon>Agaricomycetidae</taxon>
        <taxon>Agaricales</taxon>
        <taxon>Marasmiineae</taxon>
        <taxon>Mycenaceae</taxon>
        <taxon>Mycena</taxon>
    </lineage>
</organism>
<name>A0AAD7MLQ1_9AGAR</name>
<evidence type="ECO:0000256" key="6">
    <source>
        <dbReference type="ARBA" id="ARBA00023002"/>
    </source>
</evidence>
<evidence type="ECO:0000256" key="2">
    <source>
        <dbReference type="ARBA" id="ARBA00005179"/>
    </source>
</evidence>
<dbReference type="SUPFAM" id="SSF48264">
    <property type="entry name" value="Cytochrome P450"/>
    <property type="match status" value="1"/>
</dbReference>
<evidence type="ECO:0000256" key="7">
    <source>
        <dbReference type="ARBA" id="ARBA00023004"/>
    </source>
</evidence>
<keyword evidence="12" id="KW-1185">Reference proteome</keyword>
<comment type="caution">
    <text evidence="11">The sequence shown here is derived from an EMBL/GenBank/DDBJ whole genome shotgun (WGS) entry which is preliminary data.</text>
</comment>